<keyword evidence="3" id="KW-1185">Reference proteome</keyword>
<comment type="caution">
    <text evidence="2">The sequence shown here is derived from an EMBL/GenBank/DDBJ whole genome shotgun (WGS) entry which is preliminary data.</text>
</comment>
<gene>
    <name evidence="2" type="ORF">GCM10023225_21990</name>
</gene>
<feature type="region of interest" description="Disordered" evidence="1">
    <location>
        <begin position="1"/>
        <end position="20"/>
    </location>
</feature>
<dbReference type="RefSeq" id="WP_345712590.1">
    <property type="nucleotide sequence ID" value="NZ_BAABIL010000323.1"/>
</dbReference>
<evidence type="ECO:0000313" key="3">
    <source>
        <dbReference type="Proteomes" id="UP001501195"/>
    </source>
</evidence>
<sequence length="140" mass="14554">MSEERRTSEDPPAPAPDGGTVTAELVVQPAGQASALPWRQRAQAVRAGLPQLVRNPVVVGASAAVAGIAARVAVELAVDLARRATGVPVRPARLEVGGQVVHHVVHHHVVHHVVHQVAAPVVPVVVRTVALLPPPAARPR</sequence>
<dbReference type="EMBL" id="BAABIL010000323">
    <property type="protein sequence ID" value="GAA4981609.1"/>
    <property type="molecule type" value="Genomic_DNA"/>
</dbReference>
<name>A0ABP9HYV6_9ACTN</name>
<evidence type="ECO:0000313" key="2">
    <source>
        <dbReference type="EMBL" id="GAA4981609.1"/>
    </source>
</evidence>
<dbReference type="Proteomes" id="UP001501195">
    <property type="component" value="Unassembled WGS sequence"/>
</dbReference>
<organism evidence="2 3">
    <name type="scientific">Kineococcus glutinatus</name>
    <dbReference type="NCBI Taxonomy" id="1070872"/>
    <lineage>
        <taxon>Bacteria</taxon>
        <taxon>Bacillati</taxon>
        <taxon>Actinomycetota</taxon>
        <taxon>Actinomycetes</taxon>
        <taxon>Kineosporiales</taxon>
        <taxon>Kineosporiaceae</taxon>
        <taxon>Kineococcus</taxon>
    </lineage>
</organism>
<evidence type="ECO:0000256" key="1">
    <source>
        <dbReference type="SAM" id="MobiDB-lite"/>
    </source>
</evidence>
<protein>
    <submittedName>
        <fullName evidence="2">Uncharacterized protein</fullName>
    </submittedName>
</protein>
<reference evidence="3" key="1">
    <citation type="journal article" date="2019" name="Int. J. Syst. Evol. Microbiol.">
        <title>The Global Catalogue of Microorganisms (GCM) 10K type strain sequencing project: providing services to taxonomists for standard genome sequencing and annotation.</title>
        <authorList>
            <consortium name="The Broad Institute Genomics Platform"/>
            <consortium name="The Broad Institute Genome Sequencing Center for Infectious Disease"/>
            <person name="Wu L."/>
            <person name="Ma J."/>
        </authorList>
    </citation>
    <scope>NUCLEOTIDE SEQUENCE [LARGE SCALE GENOMIC DNA]</scope>
    <source>
        <strain evidence="3">JCM 18126</strain>
    </source>
</reference>
<accession>A0ABP9HYV6</accession>
<proteinExistence type="predicted"/>